<gene>
    <name evidence="2" type="ORF">AVDCRST_MAG66-1097</name>
</gene>
<evidence type="ECO:0000256" key="1">
    <source>
        <dbReference type="SAM" id="MobiDB-lite"/>
    </source>
</evidence>
<feature type="compositionally biased region" description="Basic residues" evidence="1">
    <location>
        <begin position="65"/>
        <end position="74"/>
    </location>
</feature>
<feature type="compositionally biased region" description="Basic and acidic residues" evidence="1">
    <location>
        <begin position="1"/>
        <end position="13"/>
    </location>
</feature>
<feature type="non-terminal residue" evidence="2">
    <location>
        <position position="1"/>
    </location>
</feature>
<sequence>GHRSDPHGLDRGARHPVRRVRAAAPGHRPARAALAPTVSCHGSAGALRAGRGGRTALPGALPHPGVRHRGASRKRSTDVIRGM</sequence>
<feature type="non-terminal residue" evidence="2">
    <location>
        <position position="83"/>
    </location>
</feature>
<organism evidence="2">
    <name type="scientific">uncultured Pseudonocardia sp</name>
    <dbReference type="NCBI Taxonomy" id="211455"/>
    <lineage>
        <taxon>Bacteria</taxon>
        <taxon>Bacillati</taxon>
        <taxon>Actinomycetota</taxon>
        <taxon>Actinomycetes</taxon>
        <taxon>Pseudonocardiales</taxon>
        <taxon>Pseudonocardiaceae</taxon>
        <taxon>Pseudonocardia</taxon>
        <taxon>environmental samples</taxon>
    </lineage>
</organism>
<feature type="region of interest" description="Disordered" evidence="1">
    <location>
        <begin position="1"/>
        <end position="83"/>
    </location>
</feature>
<feature type="compositionally biased region" description="Low complexity" evidence="1">
    <location>
        <begin position="22"/>
        <end position="33"/>
    </location>
</feature>
<protein>
    <submittedName>
        <fullName evidence="2">Uncharacterized protein</fullName>
    </submittedName>
</protein>
<dbReference type="AlphaFoldDB" id="A0A6J4NU74"/>
<dbReference type="EMBL" id="CADCUS010000144">
    <property type="protein sequence ID" value="CAA9392526.1"/>
    <property type="molecule type" value="Genomic_DNA"/>
</dbReference>
<feature type="compositionally biased region" description="Low complexity" evidence="1">
    <location>
        <begin position="44"/>
        <end position="60"/>
    </location>
</feature>
<reference evidence="2" key="1">
    <citation type="submission" date="2020-02" db="EMBL/GenBank/DDBJ databases">
        <authorList>
            <person name="Meier V. D."/>
        </authorList>
    </citation>
    <scope>NUCLEOTIDE SEQUENCE</scope>
    <source>
        <strain evidence="2">AVDCRST_MAG66</strain>
    </source>
</reference>
<evidence type="ECO:0000313" key="2">
    <source>
        <dbReference type="EMBL" id="CAA9392526.1"/>
    </source>
</evidence>
<proteinExistence type="predicted"/>
<name>A0A6J4NU74_9PSEU</name>
<accession>A0A6J4NU74</accession>